<dbReference type="RefSeq" id="WP_088412238.1">
    <property type="nucleotide sequence ID" value="NZ_JACTGM010000015.1"/>
</dbReference>
<protein>
    <recommendedName>
        <fullName evidence="3">Type-F conjugative transfer system pilin assembly protein TrbC</fullName>
    </recommendedName>
</protein>
<sequence>MKLWMLLTLVFSTYVYSSQPEISESDMNAAKNIIENMMKAQQEESIQSVAKEIEKRGLAAVNEGVSQQFNAKTLDSFGIKKDSLDAENPFMVRNQLVMFVSSSMPLQTLRNYARDLSKVGGVMVIRGSLGNSEGTLDGYLKMRQWIWSILKVDRYCDKPTCATWKTEVLFDPVLFDMYGIAKVPALIYQPDMGIGSYCDDPSKAVKSSAIAYGDAYLGELIDSLIRQGEDKSILTSLRNKL</sequence>
<dbReference type="Pfam" id="PF09673">
    <property type="entry name" value="TrbC_Ftype"/>
    <property type="match status" value="1"/>
</dbReference>
<dbReference type="Proteomes" id="UP000266701">
    <property type="component" value="Unassembled WGS sequence"/>
</dbReference>
<organism evidence="1 2">
    <name type="scientific">Vibrio cholerae</name>
    <dbReference type="NCBI Taxonomy" id="666"/>
    <lineage>
        <taxon>Bacteria</taxon>
        <taxon>Pseudomonadati</taxon>
        <taxon>Pseudomonadota</taxon>
        <taxon>Gammaproteobacteria</taxon>
        <taxon>Vibrionales</taxon>
        <taxon>Vibrionaceae</taxon>
        <taxon>Vibrio</taxon>
    </lineage>
</organism>
<dbReference type="EMBL" id="MCBA01000067">
    <property type="protein sequence ID" value="RGP89877.1"/>
    <property type="molecule type" value="Genomic_DNA"/>
</dbReference>
<proteinExistence type="predicted"/>
<name>A0A395U2I7_VIBCL</name>
<dbReference type="InterPro" id="IPR019106">
    <property type="entry name" value="T4SS_TrbC"/>
</dbReference>
<gene>
    <name evidence="1" type="ORF">BC353_09970</name>
</gene>
<reference evidence="1 2" key="1">
    <citation type="journal article" date="2017" name="Emerg. Infect. Dis.">
        <title>Carbapenemase VCC-1-Producing Vibrio cholerae in Coastal Waters of Germany.</title>
        <authorList>
            <person name="Hammerl J.A."/>
            <person name="Jackel C."/>
            <person name="Bortolaia V."/>
            <person name="Schwartz K."/>
            <person name="Bier N."/>
            <person name="Hendriksen R.S."/>
            <person name="Guerra B."/>
            <person name="Strauch E."/>
        </authorList>
    </citation>
    <scope>NUCLEOTIDE SEQUENCE [LARGE SCALE GENOMIC DNA]</scope>
    <source>
        <strain evidence="1 2">VN-2825</strain>
    </source>
</reference>
<evidence type="ECO:0000313" key="2">
    <source>
        <dbReference type="Proteomes" id="UP000266701"/>
    </source>
</evidence>
<evidence type="ECO:0008006" key="3">
    <source>
        <dbReference type="Google" id="ProtNLM"/>
    </source>
</evidence>
<dbReference type="AlphaFoldDB" id="A0A395U2I7"/>
<evidence type="ECO:0000313" key="1">
    <source>
        <dbReference type="EMBL" id="RGP89877.1"/>
    </source>
</evidence>
<accession>A0A395U2I7</accession>
<comment type="caution">
    <text evidence="1">The sequence shown here is derived from an EMBL/GenBank/DDBJ whole genome shotgun (WGS) entry which is preliminary data.</text>
</comment>